<evidence type="ECO:0000313" key="3">
    <source>
        <dbReference type="Proteomes" id="UP000176740"/>
    </source>
</evidence>
<feature type="transmembrane region" description="Helical" evidence="1">
    <location>
        <begin position="21"/>
        <end position="41"/>
    </location>
</feature>
<dbReference type="EMBL" id="MFBO01000009">
    <property type="protein sequence ID" value="OGD98493.1"/>
    <property type="molecule type" value="Genomic_DNA"/>
</dbReference>
<evidence type="ECO:0000313" key="2">
    <source>
        <dbReference type="EMBL" id="OGD98493.1"/>
    </source>
</evidence>
<keyword evidence="1" id="KW-1133">Transmembrane helix</keyword>
<keyword evidence="1" id="KW-0472">Membrane</keyword>
<protein>
    <recommendedName>
        <fullName evidence="4">Prepilin-type N-terminal cleavage/methylation domain-containing protein</fullName>
    </recommendedName>
</protein>
<comment type="caution">
    <text evidence="2">The sequence shown here is derived from an EMBL/GenBank/DDBJ whole genome shotgun (WGS) entry which is preliminary data.</text>
</comment>
<dbReference type="AlphaFoldDB" id="A0A1F5H2Y0"/>
<accession>A0A1F5H2Y0</accession>
<gene>
    <name evidence="2" type="ORF">A3A49_00105</name>
</gene>
<sequence>MKNVKCQMSNVKCQMLRLRPGVTLVELLIYISLVSIFILTLTDIFSSVLAVRTESEATSSVEEDGRFILSRLAYDINRATSVSIPPQIGQTRSNLRMDIAGDTYEYSENARSLQLSNNFGTDIINSSETTVSNLSFQKIGNTGGKETVKFQFTLTSRTLRPQGPETKTFNTTVGLR</sequence>
<keyword evidence="1" id="KW-0812">Transmembrane</keyword>
<evidence type="ECO:0008006" key="4">
    <source>
        <dbReference type="Google" id="ProtNLM"/>
    </source>
</evidence>
<reference evidence="2 3" key="1">
    <citation type="journal article" date="2016" name="Nat. Commun.">
        <title>Thousands of microbial genomes shed light on interconnected biogeochemical processes in an aquifer system.</title>
        <authorList>
            <person name="Anantharaman K."/>
            <person name="Brown C.T."/>
            <person name="Hug L.A."/>
            <person name="Sharon I."/>
            <person name="Castelle C.J."/>
            <person name="Probst A.J."/>
            <person name="Thomas B.C."/>
            <person name="Singh A."/>
            <person name="Wilkins M.J."/>
            <person name="Karaoz U."/>
            <person name="Brodie E.L."/>
            <person name="Williams K.H."/>
            <person name="Hubbard S.S."/>
            <person name="Banfield J.F."/>
        </authorList>
    </citation>
    <scope>NUCLEOTIDE SEQUENCE [LARGE SCALE GENOMIC DNA]</scope>
</reference>
<organism evidence="2 3">
    <name type="scientific">Candidatus Curtissbacteria bacterium RIFCSPLOWO2_01_FULL_38_11b</name>
    <dbReference type="NCBI Taxonomy" id="1797725"/>
    <lineage>
        <taxon>Bacteria</taxon>
        <taxon>Candidatus Curtissiibacteriota</taxon>
    </lineage>
</organism>
<proteinExistence type="predicted"/>
<evidence type="ECO:0000256" key="1">
    <source>
        <dbReference type="SAM" id="Phobius"/>
    </source>
</evidence>
<dbReference type="Proteomes" id="UP000176740">
    <property type="component" value="Unassembled WGS sequence"/>
</dbReference>
<name>A0A1F5H2Y0_9BACT</name>